<dbReference type="EMBL" id="CP003600">
    <property type="protein sequence ID" value="AFY93610.1"/>
    <property type="molecule type" value="Genomic_DNA"/>
</dbReference>
<dbReference type="NCBIfam" id="TIGR03889">
    <property type="entry name" value="nitrile_acc"/>
    <property type="match status" value="1"/>
</dbReference>
<dbReference type="InterPro" id="IPR023808">
    <property type="entry name" value="Nitrile_Hydratase_acc_put"/>
</dbReference>
<proteinExistence type="predicted"/>
<accession>K9UFK9</accession>
<organism evidence="2 3">
    <name type="scientific">Chamaesiphon minutus (strain ATCC 27169 / PCC 6605)</name>
    <dbReference type="NCBI Taxonomy" id="1173020"/>
    <lineage>
        <taxon>Bacteria</taxon>
        <taxon>Bacillati</taxon>
        <taxon>Cyanobacteriota</taxon>
        <taxon>Cyanophyceae</taxon>
        <taxon>Gomontiellales</taxon>
        <taxon>Chamaesiphonaceae</taxon>
        <taxon>Chamaesiphon</taxon>
    </lineage>
</organism>
<name>K9UFK9_CHAP6</name>
<dbReference type="Gene3D" id="1.10.472.20">
    <property type="entry name" value="Nitrile hydratase, beta subunit"/>
    <property type="match status" value="1"/>
</dbReference>
<feature type="domain" description="Nitrile hydratase beta subunit-like N-terminal" evidence="1">
    <location>
        <begin position="28"/>
        <end position="109"/>
    </location>
</feature>
<reference evidence="2 3" key="1">
    <citation type="submission" date="2012-05" db="EMBL/GenBank/DDBJ databases">
        <title>Finished chromosome of genome of Chamaesiphon sp. PCC 6605.</title>
        <authorList>
            <consortium name="US DOE Joint Genome Institute"/>
            <person name="Gugger M."/>
            <person name="Coursin T."/>
            <person name="Rippka R."/>
            <person name="Tandeau De Marsac N."/>
            <person name="Huntemann M."/>
            <person name="Wei C.-L."/>
            <person name="Han J."/>
            <person name="Detter J.C."/>
            <person name="Han C."/>
            <person name="Tapia R."/>
            <person name="Chen A."/>
            <person name="Kyrpides N."/>
            <person name="Mavromatis K."/>
            <person name="Markowitz V."/>
            <person name="Szeto E."/>
            <person name="Ivanova N."/>
            <person name="Pagani I."/>
            <person name="Pati A."/>
            <person name="Goodwin L."/>
            <person name="Nordberg H.P."/>
            <person name="Cantor M.N."/>
            <person name="Hua S.X."/>
            <person name="Woyke T."/>
            <person name="Kerfeld C.A."/>
        </authorList>
    </citation>
    <scope>NUCLEOTIDE SEQUENCE [LARGE SCALE GENOMIC DNA]</scope>
    <source>
        <strain evidence="3">ATCC 27169 / PCC 6605</strain>
    </source>
</reference>
<dbReference type="STRING" id="1173020.Cha6605_2560"/>
<gene>
    <name evidence="2" type="ORF">Cha6605_2560</name>
</gene>
<dbReference type="Proteomes" id="UP000010366">
    <property type="component" value="Chromosome"/>
</dbReference>
<dbReference type="InterPro" id="IPR042262">
    <property type="entry name" value="CN_hydtase_beta_C"/>
</dbReference>
<dbReference type="KEGG" id="cmp:Cha6605_2560"/>
<evidence type="ECO:0000313" key="3">
    <source>
        <dbReference type="Proteomes" id="UP000010366"/>
    </source>
</evidence>
<evidence type="ECO:0000259" key="1">
    <source>
        <dbReference type="Pfam" id="PF21006"/>
    </source>
</evidence>
<dbReference type="InterPro" id="IPR049054">
    <property type="entry name" value="CN_hydtase_beta-like_N"/>
</dbReference>
<dbReference type="InterPro" id="IPR008990">
    <property type="entry name" value="Elect_transpt_acc-like_dom_sf"/>
</dbReference>
<dbReference type="HOGENOM" id="CLU_148668_1_0_3"/>
<dbReference type="OrthoDB" id="9811616at2"/>
<keyword evidence="3" id="KW-1185">Reference proteome</keyword>
<evidence type="ECO:0000313" key="2">
    <source>
        <dbReference type="EMBL" id="AFY93610.1"/>
    </source>
</evidence>
<dbReference type="Pfam" id="PF21006">
    <property type="entry name" value="NHase_beta_N"/>
    <property type="match status" value="1"/>
</dbReference>
<dbReference type="SUPFAM" id="SSF50090">
    <property type="entry name" value="Electron transport accessory proteins"/>
    <property type="match status" value="1"/>
</dbReference>
<dbReference type="eggNOG" id="ENOG5032VXZ">
    <property type="taxonomic scope" value="Bacteria"/>
</dbReference>
<dbReference type="PATRIC" id="fig|1173020.3.peg.2919"/>
<dbReference type="AlphaFoldDB" id="K9UFK9"/>
<dbReference type="RefSeq" id="WP_015159757.1">
    <property type="nucleotide sequence ID" value="NC_019697.1"/>
</dbReference>
<sequence length="117" mass="13501">MQTQFEHFAATSMLGSKESPPRCDGDLFFEDSWEGRAFGMAIALAKQGHYEWEDFRQQLITSIGEWESAHALDDPSWDYYQRWLLALERLMVETNLIDPDELELELAKEAQDAIGVD</sequence>
<protein>
    <submittedName>
        <fullName evidence="2">Nitrile hydratase accessory protein</fullName>
    </submittedName>
</protein>